<keyword evidence="2" id="KW-1185">Reference proteome</keyword>
<keyword evidence="1" id="KW-1133">Transmembrane helix</keyword>
<name>A0ABM3C4P7_DROKI</name>
<gene>
    <name evidence="3" type="primary">LOC121502052</name>
</gene>
<evidence type="ECO:0000313" key="3">
    <source>
        <dbReference type="RefSeq" id="XP_041630605.1"/>
    </source>
</evidence>
<keyword evidence="1" id="KW-0812">Transmembrane</keyword>
<dbReference type="RefSeq" id="XP_041630605.1">
    <property type="nucleotide sequence ID" value="XM_041774671.1"/>
</dbReference>
<keyword evidence="1" id="KW-0472">Membrane</keyword>
<evidence type="ECO:0000256" key="1">
    <source>
        <dbReference type="SAM" id="Phobius"/>
    </source>
</evidence>
<accession>A0ABM3C4P7</accession>
<reference evidence="2" key="1">
    <citation type="submission" date="2025-05" db="UniProtKB">
        <authorList>
            <consortium name="RefSeq"/>
        </authorList>
    </citation>
    <scope>NUCLEOTIDE SEQUENCE [LARGE SCALE GENOMIC DNA]</scope>
    <source>
        <strain evidence="2">14028-0561.14</strain>
    </source>
</reference>
<feature type="transmembrane region" description="Helical" evidence="1">
    <location>
        <begin position="235"/>
        <end position="260"/>
    </location>
</feature>
<organism evidence="2 3">
    <name type="scientific">Drosophila kikkawai</name>
    <name type="common">Fruit fly</name>
    <dbReference type="NCBI Taxonomy" id="30033"/>
    <lineage>
        <taxon>Eukaryota</taxon>
        <taxon>Metazoa</taxon>
        <taxon>Ecdysozoa</taxon>
        <taxon>Arthropoda</taxon>
        <taxon>Hexapoda</taxon>
        <taxon>Insecta</taxon>
        <taxon>Pterygota</taxon>
        <taxon>Neoptera</taxon>
        <taxon>Endopterygota</taxon>
        <taxon>Diptera</taxon>
        <taxon>Brachycera</taxon>
        <taxon>Muscomorpha</taxon>
        <taxon>Ephydroidea</taxon>
        <taxon>Drosophilidae</taxon>
        <taxon>Drosophila</taxon>
        <taxon>Sophophora</taxon>
    </lineage>
</organism>
<dbReference type="GeneID" id="121502052"/>
<proteinExistence type="predicted"/>
<reference evidence="3" key="2">
    <citation type="submission" date="2025-08" db="UniProtKB">
        <authorList>
            <consortium name="RefSeq"/>
        </authorList>
    </citation>
    <scope>IDENTIFICATION</scope>
    <source>
        <strain evidence="3">14028-0561.14</strain>
        <tissue evidence="3">Whole fly</tissue>
    </source>
</reference>
<protein>
    <submittedName>
        <fullName evidence="3">Uncharacterized protein</fullName>
    </submittedName>
</protein>
<evidence type="ECO:0000313" key="2">
    <source>
        <dbReference type="Proteomes" id="UP001652661"/>
    </source>
</evidence>
<dbReference type="Proteomes" id="UP001652661">
    <property type="component" value="Chromosome 2R"/>
</dbReference>
<sequence length="265" mass="28723">MYDGVLPKWGHALATPAYRRGLCSAHRHAALRICSALRMVSDQAACVLAGTPPLDLLAAERASIHGQTIGRTLNPREKHVLRFAAKEATLAAWQTRWESSSKGEMDVSHDSTAGLLAEEEARFGHEEDDTCTHCQGQLEETAEHMVLNCARLAGERETLEARLNNTISVENLVPLMLMSEANWQAVSDFAARAMTVLRAEERRRNLEASWVGISARAKHCFAAVPREQTIPISRLLILSGCVICVCAIVAGSGTSLAAGISGTQI</sequence>